<dbReference type="Gene3D" id="2.150.10.10">
    <property type="entry name" value="Serralysin-like metalloprotease, C-terminal"/>
    <property type="match status" value="3"/>
</dbReference>
<proteinExistence type="predicted"/>
<dbReference type="PANTHER" id="PTHR38340">
    <property type="entry name" value="S-LAYER PROTEIN"/>
    <property type="match status" value="1"/>
</dbReference>
<dbReference type="PANTHER" id="PTHR38340:SF1">
    <property type="entry name" value="S-LAYER PROTEIN"/>
    <property type="match status" value="1"/>
</dbReference>
<keyword evidence="2" id="KW-0964">Secreted</keyword>
<dbReference type="Pfam" id="PF00353">
    <property type="entry name" value="HemolysinCabind"/>
    <property type="match status" value="4"/>
</dbReference>
<dbReference type="RefSeq" id="WP_269748910.1">
    <property type="nucleotide sequence ID" value="NZ_WQMS01000023.1"/>
</dbReference>
<comment type="caution">
    <text evidence="3">The sequence shown here is derived from an EMBL/GenBank/DDBJ whole genome shotgun (WGS) entry which is preliminary data.</text>
</comment>
<dbReference type="Proteomes" id="UP000441389">
    <property type="component" value="Unassembled WGS sequence"/>
</dbReference>
<dbReference type="InterPro" id="IPR001343">
    <property type="entry name" value="Hemolysn_Ca-bd"/>
</dbReference>
<gene>
    <name evidence="3" type="ORF">GON01_16470</name>
</gene>
<organism evidence="3 4">
    <name type="scientific">Sphingomonas horti</name>
    <dbReference type="NCBI Taxonomy" id="2682842"/>
    <lineage>
        <taxon>Bacteria</taxon>
        <taxon>Pseudomonadati</taxon>
        <taxon>Pseudomonadota</taxon>
        <taxon>Alphaproteobacteria</taxon>
        <taxon>Sphingomonadales</taxon>
        <taxon>Sphingomonadaceae</taxon>
        <taxon>Sphingomonas</taxon>
    </lineage>
</organism>
<dbReference type="EMBL" id="WQMS01000023">
    <property type="protein sequence ID" value="MVO79528.1"/>
    <property type="molecule type" value="Genomic_DNA"/>
</dbReference>
<name>A0A6I4J5Y3_9SPHN</name>
<keyword evidence="4" id="KW-1185">Reference proteome</keyword>
<evidence type="ECO:0000313" key="4">
    <source>
        <dbReference type="Proteomes" id="UP000441389"/>
    </source>
</evidence>
<dbReference type="GO" id="GO:0005576">
    <property type="term" value="C:extracellular region"/>
    <property type="evidence" value="ECO:0007669"/>
    <property type="project" value="UniProtKB-SubCell"/>
</dbReference>
<dbReference type="InterPro" id="IPR011049">
    <property type="entry name" value="Serralysin-like_metalloprot_C"/>
</dbReference>
<dbReference type="AlphaFoldDB" id="A0A6I4J5Y3"/>
<evidence type="ECO:0000256" key="2">
    <source>
        <dbReference type="ARBA" id="ARBA00022525"/>
    </source>
</evidence>
<feature type="non-terminal residue" evidence="3">
    <location>
        <position position="1"/>
    </location>
</feature>
<comment type="subcellular location">
    <subcellularLocation>
        <location evidence="1">Secreted</location>
    </subcellularLocation>
</comment>
<evidence type="ECO:0008006" key="5">
    <source>
        <dbReference type="Google" id="ProtNLM"/>
    </source>
</evidence>
<feature type="non-terminal residue" evidence="3">
    <location>
        <position position="325"/>
    </location>
</feature>
<evidence type="ECO:0000256" key="1">
    <source>
        <dbReference type="ARBA" id="ARBA00004613"/>
    </source>
</evidence>
<evidence type="ECO:0000313" key="3">
    <source>
        <dbReference type="EMBL" id="MVO79528.1"/>
    </source>
</evidence>
<sequence>GDDVLDGGSGFDILDGGAGVDRTSGGLGDDWHIVDNASDMVVEGVGQGYDRVLTNVSYRLPVGTEIELMVATGTDAVRLTGNEFSQYLAGNAADNVLDGGGGADTTAGGAGNDWHLVDSSSDSVIEHAGQGYDRVIASSSFRLTADADVELLLTSAPAGTQAIDLAGSDTVNTVYGNEGANHLYGMGGDDALSGFGGNDVLDGGTGADTMFGGTGDDWYIVDNARDQVIEGADAGYDRILTSIDYTLGTDRSVELLMTASPTSTTALNLAGNDLSNSIFGNEGANLLQGNGGDDWLVGNGGADTLMGGLGRDKLTGGEGNDVFVF</sequence>
<protein>
    <recommendedName>
        <fullName evidence="5">Calcium-binding protein</fullName>
    </recommendedName>
</protein>
<accession>A0A6I4J5Y3</accession>
<dbReference type="GO" id="GO:0005509">
    <property type="term" value="F:calcium ion binding"/>
    <property type="evidence" value="ECO:0007669"/>
    <property type="project" value="InterPro"/>
</dbReference>
<reference evidence="3 4" key="1">
    <citation type="submission" date="2019-12" db="EMBL/GenBank/DDBJ databases">
        <authorList>
            <person name="Huq M.A."/>
        </authorList>
    </citation>
    <scope>NUCLEOTIDE SEQUENCE [LARGE SCALE GENOMIC DNA]</scope>
    <source>
        <strain evidence="3 4">MAH-20</strain>
    </source>
</reference>
<dbReference type="InterPro" id="IPR018511">
    <property type="entry name" value="Hemolysin-typ_Ca-bd_CS"/>
</dbReference>
<dbReference type="PRINTS" id="PR00313">
    <property type="entry name" value="CABNDNGRPT"/>
</dbReference>
<dbReference type="InterPro" id="IPR050557">
    <property type="entry name" value="RTX_toxin/Mannuronan_C5-epim"/>
</dbReference>
<dbReference type="SUPFAM" id="SSF51120">
    <property type="entry name" value="beta-Roll"/>
    <property type="match status" value="3"/>
</dbReference>
<dbReference type="PROSITE" id="PS00330">
    <property type="entry name" value="HEMOLYSIN_CALCIUM"/>
    <property type="match status" value="4"/>
</dbReference>